<dbReference type="GO" id="GO:0016787">
    <property type="term" value="F:hydrolase activity"/>
    <property type="evidence" value="ECO:0007669"/>
    <property type="project" value="UniProtKB-KW"/>
</dbReference>
<comment type="caution">
    <text evidence="6">The sequence shown here is derived from an EMBL/GenBank/DDBJ whole genome shotgun (WGS) entry which is preliminary data.</text>
</comment>
<feature type="domain" description="Carboxyltransferase" evidence="5">
    <location>
        <begin position="11"/>
        <end position="202"/>
    </location>
</feature>
<evidence type="ECO:0000256" key="1">
    <source>
        <dbReference type="ARBA" id="ARBA00022741"/>
    </source>
</evidence>
<keyword evidence="1" id="KW-0547">Nucleotide-binding</keyword>
<organism evidence="6 7">
    <name type="scientific">Plantactinospora endophytica</name>
    <dbReference type="NCBI Taxonomy" id="673535"/>
    <lineage>
        <taxon>Bacteria</taxon>
        <taxon>Bacillati</taxon>
        <taxon>Actinomycetota</taxon>
        <taxon>Actinomycetes</taxon>
        <taxon>Micromonosporales</taxon>
        <taxon>Micromonosporaceae</taxon>
        <taxon>Plantactinospora</taxon>
    </lineage>
</organism>
<name>A0ABQ4EAM5_9ACTN</name>
<dbReference type="NCBIfam" id="TIGR00370">
    <property type="entry name" value="5-oxoprolinase subunit PxpB"/>
    <property type="match status" value="1"/>
</dbReference>
<dbReference type="SUPFAM" id="SSF50891">
    <property type="entry name" value="Cyclophilin-like"/>
    <property type="match status" value="1"/>
</dbReference>
<dbReference type="Pfam" id="PF02682">
    <property type="entry name" value="CT_C_D"/>
    <property type="match status" value="1"/>
</dbReference>
<dbReference type="PANTHER" id="PTHR34698">
    <property type="entry name" value="5-OXOPROLINASE SUBUNIT B"/>
    <property type="match status" value="1"/>
</dbReference>
<evidence type="ECO:0000313" key="6">
    <source>
        <dbReference type="EMBL" id="GIG91322.1"/>
    </source>
</evidence>
<accession>A0ABQ4EAM5</accession>
<proteinExistence type="predicted"/>
<sequence length="259" mass="28039">MSGYDGECATVRIIPVGLRALLVEVTEPAHTAALVAQLHGWRDRGELVGVEEVVPGELTVLVDGLDDPAELAGRLAGWQPGAARPPDGPLVEVPVRYDGADLAEVARLWDVAEEEVGRIHGAPEYRVAFCGFAPGFGYLTGLPERYHLPRRAVPRTRVPAGSVALAGGYAGIYPRDSPGGWQLLGSTDLVLFDPDRDPVALLTPGTRVRFRNVDANLDAENVDVRDVDRRDADVRDVGRRDADRQDVDVRDVDRRDVAG</sequence>
<gene>
    <name evidence="6" type="ORF">Pen02_62580</name>
</gene>
<dbReference type="PANTHER" id="PTHR34698:SF2">
    <property type="entry name" value="5-OXOPROLINASE SUBUNIT B"/>
    <property type="match status" value="1"/>
</dbReference>
<evidence type="ECO:0000256" key="2">
    <source>
        <dbReference type="ARBA" id="ARBA00022801"/>
    </source>
</evidence>
<evidence type="ECO:0000259" key="5">
    <source>
        <dbReference type="SMART" id="SM00796"/>
    </source>
</evidence>
<keyword evidence="7" id="KW-1185">Reference proteome</keyword>
<dbReference type="InterPro" id="IPR010016">
    <property type="entry name" value="PxpB"/>
</dbReference>
<evidence type="ECO:0000256" key="3">
    <source>
        <dbReference type="ARBA" id="ARBA00022840"/>
    </source>
</evidence>
<evidence type="ECO:0000313" key="7">
    <source>
        <dbReference type="Proteomes" id="UP000646749"/>
    </source>
</evidence>
<keyword evidence="3" id="KW-0067">ATP-binding</keyword>
<feature type="region of interest" description="Disordered" evidence="4">
    <location>
        <begin position="235"/>
        <end position="259"/>
    </location>
</feature>
<dbReference type="Gene3D" id="3.30.1360.40">
    <property type="match status" value="1"/>
</dbReference>
<keyword evidence="2 6" id="KW-0378">Hydrolase</keyword>
<protein>
    <submittedName>
        <fullName evidence="6">Allophanate hydrolase</fullName>
    </submittedName>
</protein>
<reference evidence="6 7" key="1">
    <citation type="submission" date="2021-01" db="EMBL/GenBank/DDBJ databases">
        <title>Whole genome shotgun sequence of Plantactinospora endophytica NBRC 110450.</title>
        <authorList>
            <person name="Komaki H."/>
            <person name="Tamura T."/>
        </authorList>
    </citation>
    <scope>NUCLEOTIDE SEQUENCE [LARGE SCALE GENOMIC DNA]</scope>
    <source>
        <strain evidence="6 7">NBRC 110450</strain>
    </source>
</reference>
<dbReference type="EMBL" id="BONW01000037">
    <property type="protein sequence ID" value="GIG91322.1"/>
    <property type="molecule type" value="Genomic_DNA"/>
</dbReference>
<dbReference type="InterPro" id="IPR029000">
    <property type="entry name" value="Cyclophilin-like_dom_sf"/>
</dbReference>
<dbReference type="InterPro" id="IPR003833">
    <property type="entry name" value="CT_C_D"/>
</dbReference>
<evidence type="ECO:0000256" key="4">
    <source>
        <dbReference type="SAM" id="MobiDB-lite"/>
    </source>
</evidence>
<dbReference type="Proteomes" id="UP000646749">
    <property type="component" value="Unassembled WGS sequence"/>
</dbReference>
<dbReference type="SMART" id="SM00796">
    <property type="entry name" value="AHS1"/>
    <property type="match status" value="1"/>
</dbReference>
<dbReference type="Gene3D" id="2.40.100.10">
    <property type="entry name" value="Cyclophilin-like"/>
    <property type="match status" value="1"/>
</dbReference>